<keyword evidence="2" id="KW-0614">Plasmid</keyword>
<proteinExistence type="predicted"/>
<dbReference type="EMBL" id="LC620535">
    <property type="protein sequence ID" value="BCT73939.1"/>
    <property type="molecule type" value="Genomic_DNA"/>
</dbReference>
<sequence length="92" mass="10259">MVTEHELRSEILRPYISEKTAPRLHIMTGTGGQYDFDDVIQNENTFLSLLSNQIISIKPSGYNITITTIDKNSSGYEGGISGKNSDYSKETK</sequence>
<name>A0A811ASJ6_ECOLX</name>
<evidence type="ECO:0000256" key="1">
    <source>
        <dbReference type="SAM" id="MobiDB-lite"/>
    </source>
</evidence>
<dbReference type="AlphaFoldDB" id="A0A811ASJ6"/>
<organism evidence="2">
    <name type="scientific">Escherichia coli</name>
    <dbReference type="NCBI Taxonomy" id="562"/>
    <lineage>
        <taxon>Bacteria</taxon>
        <taxon>Pseudomonadati</taxon>
        <taxon>Pseudomonadota</taxon>
        <taxon>Gammaproteobacteria</taxon>
        <taxon>Enterobacterales</taxon>
        <taxon>Enterobacteriaceae</taxon>
        <taxon>Escherichia</taxon>
    </lineage>
</organism>
<geneLocation type="plasmid" evidence="2">
    <name>pP63</name>
</geneLocation>
<evidence type="ECO:0000313" key="2">
    <source>
        <dbReference type="EMBL" id="BCT73939.1"/>
    </source>
</evidence>
<protein>
    <submittedName>
        <fullName evidence="2">Uncharacterized protein</fullName>
    </submittedName>
</protein>
<feature type="region of interest" description="Disordered" evidence="1">
    <location>
        <begin position="72"/>
        <end position="92"/>
    </location>
</feature>
<reference evidence="2" key="1">
    <citation type="submission" date="2021-03" db="EMBL/GenBank/DDBJ databases">
        <title>Whole genome sequence of tetracycline resistant Escherichia coli.</title>
        <authorList>
            <person name="Usui M."/>
            <person name="Fukuda A."/>
        </authorList>
    </citation>
    <scope>NUCLEOTIDE SEQUENCE</scope>
    <source>
        <strain evidence="2">P63</strain>
        <plasmid evidence="2">pP63</plasmid>
    </source>
</reference>
<accession>A0A811ASJ6</accession>